<evidence type="ECO:0000259" key="2">
    <source>
        <dbReference type="Pfam" id="PF20233"/>
    </source>
</evidence>
<evidence type="ECO:0000313" key="3">
    <source>
        <dbReference type="EMBL" id="KAK3298137.1"/>
    </source>
</evidence>
<sequence length="345" mass="38869">MLHTDRGPSEGRVMMDQPGVWRTFSSAMLNNRAEYRTETTPTRFSNSLAEDNTDAASLDTHSSITSKPHPQEFPEPIKEYGERRSWEWSSEAGDYVVIGQDGKQERFTEHQMAGIPPPAAAPASSDPDHNIPHPDSGGETQARGNSQVCRVNSIPRVIQPPQPQKPQYGEPLGPEFSVISKPKRFFSTGRIFATVWFEPSTEDMTQQQTKAGAWSNDCPAFHGQKPVARIRWFVVVRRRTHHSLCFTVTTYAGKDGNRTNRGRAGDHAVLYRANLQPEPPYDDEDITRDAIAVIIEDAEYYISPLARLDCGRTYTVEDNLKVAKVGRVHPRDLSLLEQYYRDTVL</sequence>
<keyword evidence="4" id="KW-1185">Reference proteome</keyword>
<dbReference type="EMBL" id="JAUEPN010000002">
    <property type="protein sequence ID" value="KAK3298137.1"/>
    <property type="molecule type" value="Genomic_DNA"/>
</dbReference>
<organism evidence="3 4">
    <name type="scientific">Chaetomium fimeti</name>
    <dbReference type="NCBI Taxonomy" id="1854472"/>
    <lineage>
        <taxon>Eukaryota</taxon>
        <taxon>Fungi</taxon>
        <taxon>Dikarya</taxon>
        <taxon>Ascomycota</taxon>
        <taxon>Pezizomycotina</taxon>
        <taxon>Sordariomycetes</taxon>
        <taxon>Sordariomycetidae</taxon>
        <taxon>Sordariales</taxon>
        <taxon>Chaetomiaceae</taxon>
        <taxon>Chaetomium</taxon>
    </lineage>
</organism>
<accession>A0AAE0HL06</accession>
<dbReference type="Proteomes" id="UP001278766">
    <property type="component" value="Unassembled WGS sequence"/>
</dbReference>
<dbReference type="AlphaFoldDB" id="A0AAE0HL06"/>
<evidence type="ECO:0000313" key="4">
    <source>
        <dbReference type="Proteomes" id="UP001278766"/>
    </source>
</evidence>
<dbReference type="InterPro" id="IPR046497">
    <property type="entry name" value="DUF6590"/>
</dbReference>
<dbReference type="PANTHER" id="PTHR35391">
    <property type="entry name" value="C2H2-TYPE DOMAIN-CONTAINING PROTEIN-RELATED"/>
    <property type="match status" value="1"/>
</dbReference>
<evidence type="ECO:0000256" key="1">
    <source>
        <dbReference type="SAM" id="MobiDB-lite"/>
    </source>
</evidence>
<name>A0AAE0HL06_9PEZI</name>
<dbReference type="GeneID" id="87839936"/>
<dbReference type="PANTHER" id="PTHR35391:SF5">
    <property type="entry name" value="DUF6590 DOMAIN-CONTAINING PROTEIN"/>
    <property type="match status" value="1"/>
</dbReference>
<protein>
    <recommendedName>
        <fullName evidence="2">DUF6590 domain-containing protein</fullName>
    </recommendedName>
</protein>
<reference evidence="3" key="2">
    <citation type="submission" date="2023-06" db="EMBL/GenBank/DDBJ databases">
        <authorList>
            <consortium name="Lawrence Berkeley National Laboratory"/>
            <person name="Haridas S."/>
            <person name="Hensen N."/>
            <person name="Bonometti L."/>
            <person name="Westerberg I."/>
            <person name="Brannstrom I.O."/>
            <person name="Guillou S."/>
            <person name="Cros-Aarteil S."/>
            <person name="Calhoun S."/>
            <person name="Kuo A."/>
            <person name="Mondo S."/>
            <person name="Pangilinan J."/>
            <person name="Riley R."/>
            <person name="Labutti K."/>
            <person name="Andreopoulos B."/>
            <person name="Lipzen A."/>
            <person name="Chen C."/>
            <person name="Yanf M."/>
            <person name="Daum C."/>
            <person name="Ng V."/>
            <person name="Clum A."/>
            <person name="Steindorff A."/>
            <person name="Ohm R."/>
            <person name="Martin F."/>
            <person name="Silar P."/>
            <person name="Natvig D."/>
            <person name="Lalanne C."/>
            <person name="Gautier V."/>
            <person name="Ament-Velasquez S.L."/>
            <person name="Kruys A."/>
            <person name="Hutchinson M.I."/>
            <person name="Powell A.J."/>
            <person name="Barry K."/>
            <person name="Miller A.N."/>
            <person name="Grigoriev I.V."/>
            <person name="Debuchy R."/>
            <person name="Gladieux P."/>
            <person name="Thoren M.H."/>
            <person name="Johannesson H."/>
        </authorList>
    </citation>
    <scope>NUCLEOTIDE SEQUENCE</scope>
    <source>
        <strain evidence="3">CBS 168.71</strain>
    </source>
</reference>
<gene>
    <name evidence="3" type="ORF">B0H64DRAFT_384211</name>
</gene>
<dbReference type="RefSeq" id="XP_062661651.1">
    <property type="nucleotide sequence ID" value="XM_062802988.1"/>
</dbReference>
<proteinExistence type="predicted"/>
<feature type="region of interest" description="Disordered" evidence="1">
    <location>
        <begin position="114"/>
        <end position="144"/>
    </location>
</feature>
<feature type="region of interest" description="Disordered" evidence="1">
    <location>
        <begin position="36"/>
        <end position="74"/>
    </location>
</feature>
<comment type="caution">
    <text evidence="3">The sequence shown here is derived from an EMBL/GenBank/DDBJ whole genome shotgun (WGS) entry which is preliminary data.</text>
</comment>
<feature type="domain" description="DUF6590" evidence="2">
    <location>
        <begin position="183"/>
        <end position="337"/>
    </location>
</feature>
<dbReference type="Pfam" id="PF20233">
    <property type="entry name" value="DUF6590"/>
    <property type="match status" value="1"/>
</dbReference>
<feature type="compositionally biased region" description="Polar residues" evidence="1">
    <location>
        <begin position="38"/>
        <end position="50"/>
    </location>
</feature>
<reference evidence="3" key="1">
    <citation type="journal article" date="2023" name="Mol. Phylogenet. Evol.">
        <title>Genome-scale phylogeny and comparative genomics of the fungal order Sordariales.</title>
        <authorList>
            <person name="Hensen N."/>
            <person name="Bonometti L."/>
            <person name="Westerberg I."/>
            <person name="Brannstrom I.O."/>
            <person name="Guillou S."/>
            <person name="Cros-Aarteil S."/>
            <person name="Calhoun S."/>
            <person name="Haridas S."/>
            <person name="Kuo A."/>
            <person name="Mondo S."/>
            <person name="Pangilinan J."/>
            <person name="Riley R."/>
            <person name="LaButti K."/>
            <person name="Andreopoulos B."/>
            <person name="Lipzen A."/>
            <person name="Chen C."/>
            <person name="Yan M."/>
            <person name="Daum C."/>
            <person name="Ng V."/>
            <person name="Clum A."/>
            <person name="Steindorff A."/>
            <person name="Ohm R.A."/>
            <person name="Martin F."/>
            <person name="Silar P."/>
            <person name="Natvig D.O."/>
            <person name="Lalanne C."/>
            <person name="Gautier V."/>
            <person name="Ament-Velasquez S.L."/>
            <person name="Kruys A."/>
            <person name="Hutchinson M.I."/>
            <person name="Powell A.J."/>
            <person name="Barry K."/>
            <person name="Miller A.N."/>
            <person name="Grigoriev I.V."/>
            <person name="Debuchy R."/>
            <person name="Gladieux P."/>
            <person name="Hiltunen Thoren M."/>
            <person name="Johannesson H."/>
        </authorList>
    </citation>
    <scope>NUCLEOTIDE SEQUENCE</scope>
    <source>
        <strain evidence="3">CBS 168.71</strain>
    </source>
</reference>
<feature type="compositionally biased region" description="Polar residues" evidence="1">
    <location>
        <begin position="59"/>
        <end position="68"/>
    </location>
</feature>